<dbReference type="SUPFAM" id="SSF53756">
    <property type="entry name" value="UDP-Glycosyltransferase/glycogen phosphorylase"/>
    <property type="match status" value="1"/>
</dbReference>
<sequence length="461" mass="52887">MKNILIVSDGFLYGGFETRTLRELIEAKKHHYNVFLACIDYNHKYNVFKQVLILKHPLSDYSDSIKTKNILATRDQIINFCKENHIDIIECHPYWCLLPTALAAEKLHIPITCTLHGVASGNFINPSLTNIGLRTIYYLTLKYGFDQIIAVAEYLFKQYSYLSSNIIITRNGIDVSEKPRPPYSPHDGYFCIASRLDVPKTKLIKEFLPTLHALPETQHVDIFGDGDQLDPLKTFVNQNHFNKISVKGWGRNLPQVFANNHYAAIFGMGQVVLEALNSNTPAGVLGYGGFAGLINGDKNLSYFAENNFTDWKTHKTDLKKELQKLKKNPDDYLLSYQEISKFNQSNIWDIHFKTEESFTYSEKPIFNTLNYLLDNHHNAKLDLKNFLSKTDLPNMQNDVVYQLFLENIKNGSKAIKVNELKQSNISKTIEIDTLKKELNNITSSGFWKATKPLREILNKLH</sequence>
<keyword evidence="3" id="KW-1185">Reference proteome</keyword>
<gene>
    <name evidence="2" type="ORF">G3RUM_00234</name>
</gene>
<comment type="caution">
    <text evidence="2">The sequence shown here is derived from an EMBL/GenBank/DDBJ whole genome shotgun (WGS) entry which is preliminary data.</text>
</comment>
<dbReference type="Proteomes" id="UP001191019">
    <property type="component" value="Unassembled WGS sequence"/>
</dbReference>
<reference evidence="2 3" key="2">
    <citation type="journal article" date="2020" name="Cell Rep.">
        <title>Acquisition and Adaptation of Ultra-small Parasitic Reduced Genome Bacteria to Mammalian Hosts.</title>
        <authorList>
            <person name="McLean J.S."/>
            <person name="Bor B."/>
            <person name="Kerns K.A."/>
            <person name="Liu Q."/>
            <person name="To T.T."/>
            <person name="Solden L."/>
            <person name="Hendrickson E.L."/>
            <person name="Wrighton K."/>
            <person name="Shi W."/>
            <person name="He X."/>
        </authorList>
    </citation>
    <scope>NUCLEOTIDE SEQUENCE [LARGE SCALE GENOMIC DNA]</scope>
    <source>
        <strain evidence="2 3">TM7_G3_2_Rum_HOT_351B</strain>
    </source>
</reference>
<reference evidence="2 3" key="1">
    <citation type="journal article" date="2018" name="bioRxiv">
        <title>Evidence of independent acquisition and adaption of ultra-small bacteria to human hosts across the highly diverse yet reduced genomes of the phylum Saccharibacteria.</title>
        <authorList>
            <person name="McLean J.S."/>
            <person name="Bor B."/>
            <person name="To T.T."/>
            <person name="Liu Q."/>
            <person name="Kearns K.A."/>
            <person name="Solden L.M."/>
            <person name="Wrighton K.C."/>
            <person name="He X."/>
            <person name="Shi W."/>
        </authorList>
    </citation>
    <scope>NUCLEOTIDE SEQUENCE [LARGE SCALE GENOMIC DNA]</scope>
    <source>
        <strain evidence="2 3">TM7_G3_2_Rum_HOT_351B</strain>
    </source>
</reference>
<evidence type="ECO:0000259" key="1">
    <source>
        <dbReference type="Pfam" id="PF13439"/>
    </source>
</evidence>
<evidence type="ECO:0000313" key="2">
    <source>
        <dbReference type="EMBL" id="RYC74957.1"/>
    </source>
</evidence>
<dbReference type="EMBL" id="PRLM01000002">
    <property type="protein sequence ID" value="RYC74957.1"/>
    <property type="molecule type" value="Genomic_DNA"/>
</dbReference>
<evidence type="ECO:0000313" key="3">
    <source>
        <dbReference type="Proteomes" id="UP001191019"/>
    </source>
</evidence>
<dbReference type="InterPro" id="IPR028098">
    <property type="entry name" value="Glyco_trans_4-like_N"/>
</dbReference>
<protein>
    <recommendedName>
        <fullName evidence="1">Glycosyltransferase subfamily 4-like N-terminal domain-containing protein</fullName>
    </recommendedName>
</protein>
<accession>A0ABY0FM80</accession>
<dbReference type="RefSeq" id="WP_129734587.1">
    <property type="nucleotide sequence ID" value="NZ_PRLM01000002.1"/>
</dbReference>
<dbReference type="Gene3D" id="3.40.50.2000">
    <property type="entry name" value="Glycogen Phosphorylase B"/>
    <property type="match status" value="2"/>
</dbReference>
<dbReference type="Pfam" id="PF13439">
    <property type="entry name" value="Glyco_transf_4"/>
    <property type="match status" value="1"/>
</dbReference>
<feature type="domain" description="Glycosyltransferase subfamily 4-like N-terminal" evidence="1">
    <location>
        <begin position="14"/>
        <end position="176"/>
    </location>
</feature>
<organism evidence="2 3">
    <name type="scientific">Candidatus Nanosyncoccus alces</name>
    <dbReference type="NCBI Taxonomy" id="2171997"/>
    <lineage>
        <taxon>Bacteria</taxon>
        <taxon>Candidatus Saccharimonadota</taxon>
        <taxon>Candidatus Nanosyncoccalia</taxon>
        <taxon>Candidatus Nanosyncoccales</taxon>
        <taxon>Candidatus Nanosyncoccaceae</taxon>
        <taxon>Candidatus Nanosyncoccus</taxon>
    </lineage>
</organism>
<name>A0ABY0FM80_9BACT</name>
<proteinExistence type="predicted"/>